<protein>
    <submittedName>
        <fullName evidence="3">Putative auto-transporter adhesin, head GIN domain</fullName>
    </submittedName>
</protein>
<proteinExistence type="predicted"/>
<organism evidence="3 4">
    <name type="scientific">Belliella pelovolcani</name>
    <dbReference type="NCBI Taxonomy" id="529505"/>
    <lineage>
        <taxon>Bacteria</taxon>
        <taxon>Pseudomonadati</taxon>
        <taxon>Bacteroidota</taxon>
        <taxon>Cytophagia</taxon>
        <taxon>Cytophagales</taxon>
        <taxon>Cyclobacteriaceae</taxon>
        <taxon>Belliella</taxon>
    </lineage>
</organism>
<evidence type="ECO:0000256" key="1">
    <source>
        <dbReference type="SAM" id="SignalP"/>
    </source>
</evidence>
<keyword evidence="1" id="KW-0732">Signal</keyword>
<keyword evidence="4" id="KW-1185">Reference proteome</keyword>
<feature type="signal peptide" evidence="1">
    <location>
        <begin position="1"/>
        <end position="21"/>
    </location>
</feature>
<dbReference type="InterPro" id="IPR021255">
    <property type="entry name" value="DUF2807"/>
</dbReference>
<sequence length="228" mass="24483">MKNLTSLLVILFLVLAQQTMAQTQRENRDLRNFSSIKVGNAIEAELVKGDKNTISIIASGVDLDKVETNVADNSLELKLGRGNFRSSSVKVTITYVDIDEIQASSNAKVFVADQLAGSNVYLFATSNAYIEADVDAKNLFIEASTNAKIAVNGKAENLDLKIFTKADVDGRKLTVDSAEVTANTAAKAEFTVVESIKGSAATAAIVTYKGDPRMIDVKTNTGGDIKRK</sequence>
<accession>A0A1N7PD05</accession>
<dbReference type="Pfam" id="PF10988">
    <property type="entry name" value="DUF2807"/>
    <property type="match status" value="1"/>
</dbReference>
<feature type="chain" id="PRO_5012230347" evidence="1">
    <location>
        <begin position="22"/>
        <end position="228"/>
    </location>
</feature>
<gene>
    <name evidence="3" type="ORF">SAMN05421761_11568</name>
</gene>
<evidence type="ECO:0000313" key="3">
    <source>
        <dbReference type="EMBL" id="SIT08410.1"/>
    </source>
</evidence>
<dbReference type="RefSeq" id="WP_076502572.1">
    <property type="nucleotide sequence ID" value="NZ_FTOP01000015.1"/>
</dbReference>
<dbReference type="AlphaFoldDB" id="A0A1N7PD05"/>
<evidence type="ECO:0000313" key="4">
    <source>
        <dbReference type="Proteomes" id="UP000186026"/>
    </source>
</evidence>
<dbReference type="Proteomes" id="UP000186026">
    <property type="component" value="Unassembled WGS sequence"/>
</dbReference>
<dbReference type="STRING" id="529505.SAMN05421761_11568"/>
<dbReference type="Gene3D" id="2.160.20.120">
    <property type="match status" value="1"/>
</dbReference>
<dbReference type="EMBL" id="FTOP01000015">
    <property type="protein sequence ID" value="SIT08410.1"/>
    <property type="molecule type" value="Genomic_DNA"/>
</dbReference>
<feature type="domain" description="Putative auto-transporter adhesin head GIN" evidence="2">
    <location>
        <begin position="32"/>
        <end position="212"/>
    </location>
</feature>
<evidence type="ECO:0000259" key="2">
    <source>
        <dbReference type="Pfam" id="PF10988"/>
    </source>
</evidence>
<reference evidence="4" key="1">
    <citation type="submission" date="2017-01" db="EMBL/GenBank/DDBJ databases">
        <authorList>
            <person name="Varghese N."/>
            <person name="Submissions S."/>
        </authorList>
    </citation>
    <scope>NUCLEOTIDE SEQUENCE [LARGE SCALE GENOMIC DNA]</scope>
    <source>
        <strain evidence="4">DSM 46698</strain>
    </source>
</reference>
<dbReference type="OrthoDB" id="680270at2"/>
<name>A0A1N7PD05_9BACT</name>